<evidence type="ECO:0000313" key="1">
    <source>
        <dbReference type="EMBL" id="PAX56969.1"/>
    </source>
</evidence>
<dbReference type="Proteomes" id="UP000218238">
    <property type="component" value="Unassembled WGS sequence"/>
</dbReference>
<proteinExistence type="predicted"/>
<protein>
    <submittedName>
        <fullName evidence="1">Uncharacterized protein</fullName>
    </submittedName>
</protein>
<accession>A0A2A2TLE4</accession>
<evidence type="ECO:0000313" key="2">
    <source>
        <dbReference type="Proteomes" id="UP000218238"/>
    </source>
</evidence>
<sequence length="73" mass="8431">MWKFLNSGSKVLLVHQISQVPQLATILKGTPMIVFCGFTNEFLWHSALLRMVARDTSYPQAYLEKRGLEIGYW</sequence>
<organism evidence="1 2">
    <name type="scientific">Brunnivagina elsteri CCALA 953</name>
    <dbReference type="NCBI Taxonomy" id="987040"/>
    <lineage>
        <taxon>Bacteria</taxon>
        <taxon>Bacillati</taxon>
        <taxon>Cyanobacteriota</taxon>
        <taxon>Cyanophyceae</taxon>
        <taxon>Nostocales</taxon>
        <taxon>Calotrichaceae</taxon>
        <taxon>Brunnivagina</taxon>
    </lineage>
</organism>
<dbReference type="EMBL" id="NTFS01000082">
    <property type="protein sequence ID" value="PAX56969.1"/>
    <property type="molecule type" value="Genomic_DNA"/>
</dbReference>
<reference evidence="1 2" key="1">
    <citation type="submission" date="2017-08" db="EMBL/GenBank/DDBJ databases">
        <title>Draft genome sequence of filamentous cyanobacterium Calothrix elsteri CCALA 953.</title>
        <authorList>
            <person name="Gagunashvili A.N."/>
            <person name="Elster J."/>
            <person name="Andresson O.S."/>
        </authorList>
    </citation>
    <scope>NUCLEOTIDE SEQUENCE [LARGE SCALE GENOMIC DNA]</scope>
    <source>
        <strain evidence="1 2">CCALA 953</strain>
    </source>
</reference>
<comment type="caution">
    <text evidence="1">The sequence shown here is derived from an EMBL/GenBank/DDBJ whole genome shotgun (WGS) entry which is preliminary data.</text>
</comment>
<name>A0A2A2TLE4_9CYAN</name>
<dbReference type="AlphaFoldDB" id="A0A2A2TLE4"/>
<gene>
    <name evidence="1" type="ORF">CK510_09890</name>
</gene>
<keyword evidence="2" id="KW-1185">Reference proteome</keyword>
<dbReference type="RefSeq" id="WP_095721537.1">
    <property type="nucleotide sequence ID" value="NZ_NTFS01000082.1"/>
</dbReference>